<feature type="compositionally biased region" description="Low complexity" evidence="1">
    <location>
        <begin position="101"/>
        <end position="111"/>
    </location>
</feature>
<keyword evidence="3" id="KW-1185">Reference proteome</keyword>
<reference evidence="3" key="1">
    <citation type="journal article" date="2019" name="Int. J. Syst. Evol. Microbiol.">
        <title>The Global Catalogue of Microorganisms (GCM) 10K type strain sequencing project: providing services to taxonomists for standard genome sequencing and annotation.</title>
        <authorList>
            <consortium name="The Broad Institute Genomics Platform"/>
            <consortium name="The Broad Institute Genome Sequencing Center for Infectious Disease"/>
            <person name="Wu L."/>
            <person name="Ma J."/>
        </authorList>
    </citation>
    <scope>NUCLEOTIDE SEQUENCE [LARGE SCALE GENOMIC DNA]</scope>
    <source>
        <strain evidence="3">JCM 11269</strain>
    </source>
</reference>
<evidence type="ECO:0000313" key="3">
    <source>
        <dbReference type="Proteomes" id="UP001501072"/>
    </source>
</evidence>
<evidence type="ECO:0000313" key="2">
    <source>
        <dbReference type="EMBL" id="GAA1004525.1"/>
    </source>
</evidence>
<sequence>MRRTTLHRATVAAAAAALPPAGCEAGHDGAAPARDFATDFADAADSAGFAAPDTARLTSTRPLCATDGPGRLGCQALQEWTVTVEVRGTGKAKETGKTGETGRTTGEGARS</sequence>
<dbReference type="RefSeq" id="WP_346072029.1">
    <property type="nucleotide sequence ID" value="NZ_BAAAHU010000003.1"/>
</dbReference>
<evidence type="ECO:0008006" key="4">
    <source>
        <dbReference type="Google" id="ProtNLM"/>
    </source>
</evidence>
<dbReference type="EMBL" id="BAAAHU010000003">
    <property type="protein sequence ID" value="GAA1004525.1"/>
    <property type="molecule type" value="Genomic_DNA"/>
</dbReference>
<dbReference type="Proteomes" id="UP001501072">
    <property type="component" value="Unassembled WGS sequence"/>
</dbReference>
<accession>A0ABP4DDX9</accession>
<gene>
    <name evidence="2" type="ORF">GCM10009564_06840</name>
</gene>
<evidence type="ECO:0000256" key="1">
    <source>
        <dbReference type="SAM" id="MobiDB-lite"/>
    </source>
</evidence>
<protein>
    <recommendedName>
        <fullName evidence="4">Secreted protein</fullName>
    </recommendedName>
</protein>
<feature type="region of interest" description="Disordered" evidence="1">
    <location>
        <begin position="88"/>
        <end position="111"/>
    </location>
</feature>
<comment type="caution">
    <text evidence="2">The sequence shown here is derived from an EMBL/GenBank/DDBJ whole genome shotgun (WGS) entry which is preliminary data.</text>
</comment>
<proteinExistence type="predicted"/>
<name>A0ABP4DDX9_9ACTN</name>
<organism evidence="2 3">
    <name type="scientific">Streptomyces thermogriseus</name>
    <dbReference type="NCBI Taxonomy" id="75292"/>
    <lineage>
        <taxon>Bacteria</taxon>
        <taxon>Bacillati</taxon>
        <taxon>Actinomycetota</taxon>
        <taxon>Actinomycetes</taxon>
        <taxon>Kitasatosporales</taxon>
        <taxon>Streptomycetaceae</taxon>
        <taxon>Streptomyces</taxon>
    </lineage>
</organism>